<protein>
    <submittedName>
        <fullName evidence="6">EAL domain-containing protein</fullName>
    </submittedName>
</protein>
<dbReference type="FunFam" id="3.20.20.450:FF:000001">
    <property type="entry name" value="Cyclic di-GMP phosphodiesterase yahA"/>
    <property type="match status" value="1"/>
</dbReference>
<dbReference type="PANTHER" id="PTHR44757:SF2">
    <property type="entry name" value="BIOFILM ARCHITECTURE MAINTENANCE PROTEIN MBAA"/>
    <property type="match status" value="1"/>
</dbReference>
<dbReference type="Pfam" id="PF00563">
    <property type="entry name" value="EAL"/>
    <property type="match status" value="1"/>
</dbReference>
<dbReference type="RefSeq" id="WP_203387056.1">
    <property type="nucleotide sequence ID" value="NZ_CP064781.1"/>
</dbReference>
<feature type="domain" description="PAC" evidence="3">
    <location>
        <begin position="226"/>
        <end position="281"/>
    </location>
</feature>
<dbReference type="InterPro" id="IPR000160">
    <property type="entry name" value="GGDEF_dom"/>
</dbReference>
<evidence type="ECO:0000259" key="3">
    <source>
        <dbReference type="PROSITE" id="PS50113"/>
    </source>
</evidence>
<dbReference type="FunFam" id="3.30.70.270:FF:000001">
    <property type="entry name" value="Diguanylate cyclase domain protein"/>
    <property type="match status" value="1"/>
</dbReference>
<dbReference type="PROSITE" id="PS50883">
    <property type="entry name" value="EAL"/>
    <property type="match status" value="1"/>
</dbReference>
<evidence type="ECO:0000313" key="7">
    <source>
        <dbReference type="Proteomes" id="UP000663444"/>
    </source>
</evidence>
<feature type="domain" description="GGDEF" evidence="5">
    <location>
        <begin position="313"/>
        <end position="446"/>
    </location>
</feature>
<proteinExistence type="predicted"/>
<dbReference type="GO" id="GO:0071732">
    <property type="term" value="P:cellular response to nitric oxide"/>
    <property type="evidence" value="ECO:0007669"/>
    <property type="project" value="UniProtKB-ARBA"/>
</dbReference>
<dbReference type="PROSITE" id="PS50112">
    <property type="entry name" value="PAS"/>
    <property type="match status" value="1"/>
</dbReference>
<dbReference type="NCBIfam" id="TIGR00229">
    <property type="entry name" value="sensory_box"/>
    <property type="match status" value="1"/>
</dbReference>
<dbReference type="InterPro" id="IPR035965">
    <property type="entry name" value="PAS-like_dom_sf"/>
</dbReference>
<sequence>MTRTAKAAAGRPPGNETARLLALFGACTQRRTHAADTASLLDGICDALVETGGYRIAAIQLADPTRGDPLRALRVAGDQPPLVWSELDRLDPPALTLPLAAAGREVGRLRVARGDGPVGDGERQALQALAADLAFSAEAIRAKNAQRQLDEQLRQLSRALESSSNGVMITSSTQLDHPIVYVNPAFERITGYNAAEVVGQSGRFLVRDDLAQKGLNEIRAALRERREGHTVLRNYRKDGQMFWNELSIAPVRDESGEMTTHFVSIINDVSERIAYEQQLEYHATHDVLTGLANRNLLHDRIDQAILQAKHAGKLVGVLLLDLDRFKLINDGFGHAPADNLLKAVADRLRHSVRDTDTVARLGGDEFVVVAGNVDDADNVAGIAAKISRQLAQPLVVEGKEVFVTASVGIALYPRDGEHGESLLRNADVAMYRVKEHGRNNYRFYAPEMNHMALDRLDMEGNLRRALERDEITVFYQPILSLESGRIIGAEALARWNHPRIGMIHPPEFIPLAEETGLIIPLGERVLRLVCAQLAAWRKAGLPPLRAAINISARQFRQDDLPRLVGRVLDEAGLAGDALELELTESMVMHDVDNAIAMLRELKQLGVDLALDDFGTGYSSLSYLKRFPIDALKIDRSFVRDIDSEADDAAIAHAVIAMAHSLGLRVIAEGVENEAQLELLRRYGCDDFQGFLFSRAVPAEEFALLLKSGRTMPPAECEA</sequence>
<gene>
    <name evidence="6" type="ORF">IWH25_17590</name>
</gene>
<dbReference type="Pfam" id="PF13426">
    <property type="entry name" value="PAS_9"/>
    <property type="match status" value="1"/>
</dbReference>
<feature type="domain" description="EAL" evidence="4">
    <location>
        <begin position="455"/>
        <end position="709"/>
    </location>
</feature>
<dbReference type="PROSITE" id="PS50887">
    <property type="entry name" value="GGDEF"/>
    <property type="match status" value="1"/>
</dbReference>
<dbReference type="InterPro" id="IPR029787">
    <property type="entry name" value="Nucleotide_cyclase"/>
</dbReference>
<accession>A0A974PYP7</accession>
<dbReference type="EMBL" id="CP064781">
    <property type="protein sequence ID" value="QRJ63528.1"/>
    <property type="molecule type" value="Genomic_DNA"/>
</dbReference>
<dbReference type="InterPro" id="IPR000014">
    <property type="entry name" value="PAS"/>
</dbReference>
<dbReference type="InterPro" id="IPR000700">
    <property type="entry name" value="PAS-assoc_C"/>
</dbReference>
<dbReference type="SMART" id="SM00091">
    <property type="entry name" value="PAS"/>
    <property type="match status" value="1"/>
</dbReference>
<keyword evidence="7" id="KW-1185">Reference proteome</keyword>
<dbReference type="CDD" id="cd01948">
    <property type="entry name" value="EAL"/>
    <property type="match status" value="1"/>
</dbReference>
<dbReference type="GO" id="GO:0071111">
    <property type="term" value="F:cyclic-guanylate-specific phosphodiesterase activity"/>
    <property type="evidence" value="ECO:0007669"/>
    <property type="project" value="UniProtKB-EC"/>
</dbReference>
<dbReference type="InterPro" id="IPR035919">
    <property type="entry name" value="EAL_sf"/>
</dbReference>
<dbReference type="PANTHER" id="PTHR44757">
    <property type="entry name" value="DIGUANYLATE CYCLASE DGCP"/>
    <property type="match status" value="1"/>
</dbReference>
<dbReference type="SMART" id="SM00052">
    <property type="entry name" value="EAL"/>
    <property type="match status" value="1"/>
</dbReference>
<dbReference type="Gene3D" id="3.30.450.20">
    <property type="entry name" value="PAS domain"/>
    <property type="match status" value="1"/>
</dbReference>
<dbReference type="Gene3D" id="3.30.70.270">
    <property type="match status" value="1"/>
</dbReference>
<dbReference type="PROSITE" id="PS50113">
    <property type="entry name" value="PAC"/>
    <property type="match status" value="1"/>
</dbReference>
<dbReference type="InterPro" id="IPR043128">
    <property type="entry name" value="Rev_trsase/Diguanyl_cyclase"/>
</dbReference>
<evidence type="ECO:0000256" key="1">
    <source>
        <dbReference type="ARBA" id="ARBA00051114"/>
    </source>
</evidence>
<comment type="catalytic activity">
    <reaction evidence="1">
        <text>3',3'-c-di-GMP + H2O = 5'-phosphoguanylyl(3'-&gt;5')guanosine + H(+)</text>
        <dbReference type="Rhea" id="RHEA:24902"/>
        <dbReference type="ChEBI" id="CHEBI:15377"/>
        <dbReference type="ChEBI" id="CHEBI:15378"/>
        <dbReference type="ChEBI" id="CHEBI:58754"/>
        <dbReference type="ChEBI" id="CHEBI:58805"/>
        <dbReference type="EC" id="3.1.4.52"/>
    </reaction>
    <physiologicalReaction direction="left-to-right" evidence="1">
        <dbReference type="Rhea" id="RHEA:24903"/>
    </physiologicalReaction>
</comment>
<dbReference type="NCBIfam" id="TIGR00254">
    <property type="entry name" value="GGDEF"/>
    <property type="match status" value="1"/>
</dbReference>
<evidence type="ECO:0000259" key="2">
    <source>
        <dbReference type="PROSITE" id="PS50112"/>
    </source>
</evidence>
<dbReference type="Pfam" id="PF00990">
    <property type="entry name" value="GGDEF"/>
    <property type="match status" value="1"/>
</dbReference>
<dbReference type="SUPFAM" id="SSF55073">
    <property type="entry name" value="Nucleotide cyclase"/>
    <property type="match status" value="1"/>
</dbReference>
<dbReference type="KEGG" id="ares:IWH25_17590"/>
<dbReference type="Gene3D" id="3.20.20.450">
    <property type="entry name" value="EAL domain"/>
    <property type="match status" value="1"/>
</dbReference>
<organism evidence="6 7">
    <name type="scientific">Azospira restricta</name>
    <dbReference type="NCBI Taxonomy" id="404405"/>
    <lineage>
        <taxon>Bacteria</taxon>
        <taxon>Pseudomonadati</taxon>
        <taxon>Pseudomonadota</taxon>
        <taxon>Betaproteobacteria</taxon>
        <taxon>Rhodocyclales</taxon>
        <taxon>Rhodocyclaceae</taxon>
        <taxon>Azospira</taxon>
    </lineage>
</organism>
<dbReference type="SMART" id="SM00267">
    <property type="entry name" value="GGDEF"/>
    <property type="match status" value="1"/>
</dbReference>
<dbReference type="SMART" id="SM00086">
    <property type="entry name" value="PAC"/>
    <property type="match status" value="1"/>
</dbReference>
<dbReference type="InterPro" id="IPR001610">
    <property type="entry name" value="PAC"/>
</dbReference>
<dbReference type="CDD" id="cd01949">
    <property type="entry name" value="GGDEF"/>
    <property type="match status" value="1"/>
</dbReference>
<dbReference type="AlphaFoldDB" id="A0A974PYP7"/>
<dbReference type="InterPro" id="IPR001633">
    <property type="entry name" value="EAL_dom"/>
</dbReference>
<dbReference type="Proteomes" id="UP000663444">
    <property type="component" value="Chromosome"/>
</dbReference>
<dbReference type="SUPFAM" id="SSF141868">
    <property type="entry name" value="EAL domain-like"/>
    <property type="match status" value="1"/>
</dbReference>
<dbReference type="SUPFAM" id="SSF55785">
    <property type="entry name" value="PYP-like sensor domain (PAS domain)"/>
    <property type="match status" value="1"/>
</dbReference>
<evidence type="ECO:0000259" key="5">
    <source>
        <dbReference type="PROSITE" id="PS50887"/>
    </source>
</evidence>
<name>A0A974PYP7_9RHOO</name>
<evidence type="ECO:0000259" key="4">
    <source>
        <dbReference type="PROSITE" id="PS50883"/>
    </source>
</evidence>
<dbReference type="InterPro" id="IPR052155">
    <property type="entry name" value="Biofilm_reg_signaling"/>
</dbReference>
<reference evidence="6" key="1">
    <citation type="submission" date="2020-11" db="EMBL/GenBank/DDBJ databases">
        <title>Azospira restricta DSM 18626 genome sequence.</title>
        <authorList>
            <person name="Moe W.M."/>
        </authorList>
    </citation>
    <scope>NUCLEOTIDE SEQUENCE</scope>
    <source>
        <strain evidence="6">DSM 18626</strain>
    </source>
</reference>
<feature type="domain" description="PAS" evidence="2">
    <location>
        <begin position="152"/>
        <end position="229"/>
    </location>
</feature>
<evidence type="ECO:0000313" key="6">
    <source>
        <dbReference type="EMBL" id="QRJ63528.1"/>
    </source>
</evidence>
<dbReference type="CDD" id="cd00130">
    <property type="entry name" value="PAS"/>
    <property type="match status" value="1"/>
</dbReference>